<feature type="signal peptide" evidence="2">
    <location>
        <begin position="1"/>
        <end position="28"/>
    </location>
</feature>
<dbReference type="AlphaFoldDB" id="A0A518H0M2"/>
<organism evidence="3 4">
    <name type="scientific">Tautonia plasticadhaerens</name>
    <dbReference type="NCBI Taxonomy" id="2527974"/>
    <lineage>
        <taxon>Bacteria</taxon>
        <taxon>Pseudomonadati</taxon>
        <taxon>Planctomycetota</taxon>
        <taxon>Planctomycetia</taxon>
        <taxon>Isosphaerales</taxon>
        <taxon>Isosphaeraceae</taxon>
        <taxon>Tautonia</taxon>
    </lineage>
</organism>
<dbReference type="RefSeq" id="WP_197446891.1">
    <property type="nucleotide sequence ID" value="NZ_CP036426.1"/>
</dbReference>
<reference evidence="3 4" key="1">
    <citation type="submission" date="2019-02" db="EMBL/GenBank/DDBJ databases">
        <title>Deep-cultivation of Planctomycetes and their phenomic and genomic characterization uncovers novel biology.</title>
        <authorList>
            <person name="Wiegand S."/>
            <person name="Jogler M."/>
            <person name="Boedeker C."/>
            <person name="Pinto D."/>
            <person name="Vollmers J."/>
            <person name="Rivas-Marin E."/>
            <person name="Kohn T."/>
            <person name="Peeters S.H."/>
            <person name="Heuer A."/>
            <person name="Rast P."/>
            <person name="Oberbeckmann S."/>
            <person name="Bunk B."/>
            <person name="Jeske O."/>
            <person name="Meyerdierks A."/>
            <person name="Storesund J.E."/>
            <person name="Kallscheuer N."/>
            <person name="Luecker S."/>
            <person name="Lage O.M."/>
            <person name="Pohl T."/>
            <person name="Merkel B.J."/>
            <person name="Hornburger P."/>
            <person name="Mueller R.-W."/>
            <person name="Bruemmer F."/>
            <person name="Labrenz M."/>
            <person name="Spormann A.M."/>
            <person name="Op den Camp H."/>
            <person name="Overmann J."/>
            <person name="Amann R."/>
            <person name="Jetten M.S.M."/>
            <person name="Mascher T."/>
            <person name="Medema M.H."/>
            <person name="Devos D.P."/>
            <person name="Kaster A.-K."/>
            <person name="Ovreas L."/>
            <person name="Rohde M."/>
            <person name="Galperin M.Y."/>
            <person name="Jogler C."/>
        </authorList>
    </citation>
    <scope>NUCLEOTIDE SEQUENCE [LARGE SCALE GENOMIC DNA]</scope>
    <source>
        <strain evidence="3 4">ElP</strain>
    </source>
</reference>
<proteinExistence type="predicted"/>
<dbReference type="Proteomes" id="UP000317835">
    <property type="component" value="Chromosome"/>
</dbReference>
<evidence type="ECO:0000313" key="4">
    <source>
        <dbReference type="Proteomes" id="UP000317835"/>
    </source>
</evidence>
<dbReference type="PANTHER" id="PTHR30203">
    <property type="entry name" value="OUTER MEMBRANE CATION EFFLUX PROTEIN"/>
    <property type="match status" value="1"/>
</dbReference>
<dbReference type="Gene3D" id="1.20.1600.10">
    <property type="entry name" value="Outer membrane efflux proteins (OEP)"/>
    <property type="match status" value="1"/>
</dbReference>
<evidence type="ECO:0000313" key="3">
    <source>
        <dbReference type="EMBL" id="QDV34396.1"/>
    </source>
</evidence>
<dbReference type="GO" id="GO:0015562">
    <property type="term" value="F:efflux transmembrane transporter activity"/>
    <property type="evidence" value="ECO:0007669"/>
    <property type="project" value="InterPro"/>
</dbReference>
<dbReference type="InterPro" id="IPR010131">
    <property type="entry name" value="MdtP/NodT-like"/>
</dbReference>
<dbReference type="PANTHER" id="PTHR30203:SF24">
    <property type="entry name" value="BLR4935 PROTEIN"/>
    <property type="match status" value="1"/>
</dbReference>
<feature type="chain" id="PRO_5021790075" evidence="2">
    <location>
        <begin position="29"/>
        <end position="524"/>
    </location>
</feature>
<gene>
    <name evidence="3" type="ORF">ElP_22820</name>
</gene>
<keyword evidence="2" id="KW-0732">Signal</keyword>
<sequence length="524" mass="57846" precursor="true">MGRPRRLAVMAVAALGLLLVADARTARAQRSLLDELILIATRGTERGVSVGHERQWLDPPPPHARQYERPVPEERMQLEAREVPLPREGVAPVPGGPTGRPPGSSGGGSTIVASSRRLMVPEGPEDEGPPDGLTLDAAIDQVVRASLELHTKSFEIPIAEADALQARLPKNPWLFGVAQGVPYGNYREGKPGEIQYGTTIVVPVDLTGKYRAQGAAGDQAVAVVRAQFRDAVRREVDELYHRWVEVLRAREAARFARATVAHLDRTIAEARDKAPEQLDALEIERDLASYQAGQEDDHMKAALRDLAETLSLPPEAAEHLRIRDLLRRRVDLPDDAALMALALEQRPDLVALREDVGRARLDVRVAKARAIPDMWVLGTPFQYRQHPIEGERDSVAWGGGLLATIPIIDRNQGNVRHAELTVGKTMGELRTIERRVAAEVGLAAEEVRTTGTDLDQLEGRILPLIGHYRRQIHEKYLVGQVDDEAYADALKRAHTAASKYHETLVRHRRALLRLNTALGCRFAP</sequence>
<feature type="region of interest" description="Disordered" evidence="1">
    <location>
        <begin position="50"/>
        <end position="70"/>
    </location>
</feature>
<name>A0A518H0M2_9BACT</name>
<feature type="region of interest" description="Disordered" evidence="1">
    <location>
        <begin position="86"/>
        <end position="111"/>
    </location>
</feature>
<protein>
    <submittedName>
        <fullName evidence="3">Outer membrane efflux protein</fullName>
    </submittedName>
</protein>
<accession>A0A518H0M2</accession>
<dbReference type="KEGG" id="tpla:ElP_22820"/>
<dbReference type="SUPFAM" id="SSF56954">
    <property type="entry name" value="Outer membrane efflux proteins (OEP)"/>
    <property type="match status" value="1"/>
</dbReference>
<keyword evidence="4" id="KW-1185">Reference proteome</keyword>
<dbReference type="EMBL" id="CP036426">
    <property type="protein sequence ID" value="QDV34396.1"/>
    <property type="molecule type" value="Genomic_DNA"/>
</dbReference>
<evidence type="ECO:0000256" key="2">
    <source>
        <dbReference type="SAM" id="SignalP"/>
    </source>
</evidence>
<evidence type="ECO:0000256" key="1">
    <source>
        <dbReference type="SAM" id="MobiDB-lite"/>
    </source>
</evidence>